<evidence type="ECO:0000313" key="3">
    <source>
        <dbReference type="Proteomes" id="UP000250369"/>
    </source>
</evidence>
<proteinExistence type="predicted"/>
<accession>A0A329MT90</accession>
<dbReference type="InterPro" id="IPR005182">
    <property type="entry name" value="YdbS-like_PH"/>
</dbReference>
<dbReference type="EMBL" id="QMFB01000001">
    <property type="protein sequence ID" value="RAV22792.1"/>
    <property type="molecule type" value="Genomic_DNA"/>
</dbReference>
<keyword evidence="3" id="KW-1185">Reference proteome</keyword>
<sequence>MEDVLWEGKPFQFGLPSFTKYTLTASRIIIERGVLTKKRDEIRLYRIRDVSTKRNLWERMLGIGDITLFSTDANNPQFVIRNIRGSIKVADLLAEAAEQSRLRHKAMEVTEIAQEM</sequence>
<evidence type="ECO:0000259" key="1">
    <source>
        <dbReference type="Pfam" id="PF03703"/>
    </source>
</evidence>
<feature type="domain" description="YdbS-like PH" evidence="1">
    <location>
        <begin position="18"/>
        <end position="86"/>
    </location>
</feature>
<dbReference type="AlphaFoldDB" id="A0A329MT90"/>
<dbReference type="RefSeq" id="WP_113028901.1">
    <property type="nucleotide sequence ID" value="NZ_QMFB01000001.1"/>
</dbReference>
<dbReference type="PANTHER" id="PTHR37938:SF1">
    <property type="entry name" value="BLL0215 PROTEIN"/>
    <property type="match status" value="1"/>
</dbReference>
<comment type="caution">
    <text evidence="2">The sequence shown here is derived from an EMBL/GenBank/DDBJ whole genome shotgun (WGS) entry which is preliminary data.</text>
</comment>
<name>A0A329MT90_9BACL</name>
<protein>
    <submittedName>
        <fullName evidence="2">PH domain-containing protein</fullName>
    </submittedName>
</protein>
<dbReference type="Pfam" id="PF03703">
    <property type="entry name" value="bPH_2"/>
    <property type="match status" value="1"/>
</dbReference>
<dbReference type="Proteomes" id="UP000250369">
    <property type="component" value="Unassembled WGS sequence"/>
</dbReference>
<evidence type="ECO:0000313" key="2">
    <source>
        <dbReference type="EMBL" id="RAV22792.1"/>
    </source>
</evidence>
<gene>
    <name evidence="2" type="ORF">DQG23_00820</name>
</gene>
<dbReference type="PANTHER" id="PTHR37938">
    <property type="entry name" value="BLL0215 PROTEIN"/>
    <property type="match status" value="1"/>
</dbReference>
<reference evidence="2 3" key="1">
    <citation type="journal article" date="2009" name="Int. J. Syst. Evol. Microbiol.">
        <title>Paenibacillus contaminans sp. nov., isolated from a contaminated laboratory plate.</title>
        <authorList>
            <person name="Chou J.H."/>
            <person name="Lee J.H."/>
            <person name="Lin M.C."/>
            <person name="Chang P.S."/>
            <person name="Arun A.B."/>
            <person name="Young C.C."/>
            <person name="Chen W.M."/>
        </authorList>
    </citation>
    <scope>NUCLEOTIDE SEQUENCE [LARGE SCALE GENOMIC DNA]</scope>
    <source>
        <strain evidence="2 3">CKOBP-6</strain>
    </source>
</reference>
<dbReference type="OrthoDB" id="9790842at2"/>
<organism evidence="2 3">
    <name type="scientific">Paenibacillus contaminans</name>
    <dbReference type="NCBI Taxonomy" id="450362"/>
    <lineage>
        <taxon>Bacteria</taxon>
        <taxon>Bacillati</taxon>
        <taxon>Bacillota</taxon>
        <taxon>Bacilli</taxon>
        <taxon>Bacillales</taxon>
        <taxon>Paenibacillaceae</taxon>
        <taxon>Paenibacillus</taxon>
    </lineage>
</organism>